<evidence type="ECO:0000313" key="3">
    <source>
        <dbReference type="EMBL" id="TWT96975.1"/>
    </source>
</evidence>
<dbReference type="PANTHER" id="PTHR33734">
    <property type="entry name" value="LYSM DOMAIN-CONTAINING GPI-ANCHORED PROTEIN 2"/>
    <property type="match status" value="1"/>
</dbReference>
<organism evidence="3 4">
    <name type="scientific">Botrimarina colliarenosi</name>
    <dbReference type="NCBI Taxonomy" id="2528001"/>
    <lineage>
        <taxon>Bacteria</taxon>
        <taxon>Pseudomonadati</taxon>
        <taxon>Planctomycetota</taxon>
        <taxon>Planctomycetia</taxon>
        <taxon>Pirellulales</taxon>
        <taxon>Lacipirellulaceae</taxon>
        <taxon>Botrimarina</taxon>
    </lineage>
</organism>
<evidence type="ECO:0000259" key="2">
    <source>
        <dbReference type="PROSITE" id="PS51782"/>
    </source>
</evidence>
<dbReference type="InterPro" id="IPR018392">
    <property type="entry name" value="LysM"/>
</dbReference>
<gene>
    <name evidence="3" type="ORF">Pla108_27520</name>
</gene>
<dbReference type="AlphaFoldDB" id="A0A5C6ACU3"/>
<feature type="region of interest" description="Disordered" evidence="1">
    <location>
        <begin position="30"/>
        <end position="190"/>
    </location>
</feature>
<comment type="caution">
    <text evidence="3">The sequence shown here is derived from an EMBL/GenBank/DDBJ whole genome shotgun (WGS) entry which is preliminary data.</text>
</comment>
<dbReference type="InterPro" id="IPR036779">
    <property type="entry name" value="LysM_dom_sf"/>
</dbReference>
<dbReference type="Gene3D" id="3.10.350.10">
    <property type="entry name" value="LysM domain"/>
    <property type="match status" value="1"/>
</dbReference>
<dbReference type="PROSITE" id="PS51782">
    <property type="entry name" value="LYSM"/>
    <property type="match status" value="1"/>
</dbReference>
<evidence type="ECO:0000256" key="1">
    <source>
        <dbReference type="SAM" id="MobiDB-lite"/>
    </source>
</evidence>
<feature type="compositionally biased region" description="Low complexity" evidence="1">
    <location>
        <begin position="126"/>
        <end position="141"/>
    </location>
</feature>
<feature type="compositionally biased region" description="Polar residues" evidence="1">
    <location>
        <begin position="158"/>
        <end position="182"/>
    </location>
</feature>
<feature type="compositionally biased region" description="Low complexity" evidence="1">
    <location>
        <begin position="72"/>
        <end position="94"/>
    </location>
</feature>
<accession>A0A5C6ACU3</accession>
<dbReference type="PANTHER" id="PTHR33734:SF22">
    <property type="entry name" value="MEMBRANE-BOUND LYTIC MUREIN TRANSGLYCOSYLASE D"/>
    <property type="match status" value="1"/>
</dbReference>
<dbReference type="Proteomes" id="UP000317421">
    <property type="component" value="Unassembled WGS sequence"/>
</dbReference>
<dbReference type="EMBL" id="SJPR01000003">
    <property type="protein sequence ID" value="TWT96975.1"/>
    <property type="molecule type" value="Genomic_DNA"/>
</dbReference>
<protein>
    <submittedName>
        <fullName evidence="3">LysM domain protein</fullName>
    </submittedName>
</protein>
<dbReference type="SMART" id="SM00257">
    <property type="entry name" value="LysM"/>
    <property type="match status" value="1"/>
</dbReference>
<proteinExistence type="predicted"/>
<name>A0A5C6ACU3_9BACT</name>
<sequence length="411" mass="42706">MSTIRPLATIAVLAALGVFLAFKINEGPPVALNEGWGAASEDAGDEPPAWEGDTSAEDTSLEARSAPSWADSSTEPKAATPAATPAFPALPSLPGSGNAKPAPPTNDLPPIQGVPVGSELATQPGATPSTSANQTTSSNQALPLPASIPQANYGDNAATVTSPTITGRVPSLQTANSVSSPPGQAAVPSAPGFDAAWQAVEMALERNELPRAHRMLSQWRAEPNLSPEQRGRVETLLGQLAGTVVYSTEHLLEPAHTVQPGETLATIAEDYNVPWQLLAKINGVASTDAVQPGQPLKVMRGPFDAEVDLARGELVVLLDERYAGRFPIRVEGQAPPTGEWRVGQKRLDAPDQPIIGAGPKVVLESSTGEQVELSAGPTPPVGSRGRLTIASNDLADLYDILSVGSTVTLRR</sequence>
<dbReference type="SUPFAM" id="SSF54106">
    <property type="entry name" value="LysM domain"/>
    <property type="match status" value="1"/>
</dbReference>
<reference evidence="3 4" key="1">
    <citation type="submission" date="2019-02" db="EMBL/GenBank/DDBJ databases">
        <title>Deep-cultivation of Planctomycetes and their phenomic and genomic characterization uncovers novel biology.</title>
        <authorList>
            <person name="Wiegand S."/>
            <person name="Jogler M."/>
            <person name="Boedeker C."/>
            <person name="Pinto D."/>
            <person name="Vollmers J."/>
            <person name="Rivas-Marin E."/>
            <person name="Kohn T."/>
            <person name="Peeters S.H."/>
            <person name="Heuer A."/>
            <person name="Rast P."/>
            <person name="Oberbeckmann S."/>
            <person name="Bunk B."/>
            <person name="Jeske O."/>
            <person name="Meyerdierks A."/>
            <person name="Storesund J.E."/>
            <person name="Kallscheuer N."/>
            <person name="Luecker S."/>
            <person name="Lage O.M."/>
            <person name="Pohl T."/>
            <person name="Merkel B.J."/>
            <person name="Hornburger P."/>
            <person name="Mueller R.-W."/>
            <person name="Bruemmer F."/>
            <person name="Labrenz M."/>
            <person name="Spormann A.M."/>
            <person name="Op Den Camp H."/>
            <person name="Overmann J."/>
            <person name="Amann R."/>
            <person name="Jetten M.S.M."/>
            <person name="Mascher T."/>
            <person name="Medema M.H."/>
            <person name="Devos D.P."/>
            <person name="Kaster A.-K."/>
            <person name="Ovreas L."/>
            <person name="Rohde M."/>
            <person name="Galperin M.Y."/>
            <person name="Jogler C."/>
        </authorList>
    </citation>
    <scope>NUCLEOTIDE SEQUENCE [LARGE SCALE GENOMIC DNA]</scope>
    <source>
        <strain evidence="3 4">Pla108</strain>
    </source>
</reference>
<dbReference type="CDD" id="cd00118">
    <property type="entry name" value="LysM"/>
    <property type="match status" value="1"/>
</dbReference>
<keyword evidence="4" id="KW-1185">Reference proteome</keyword>
<feature type="domain" description="LysM" evidence="2">
    <location>
        <begin position="254"/>
        <end position="298"/>
    </location>
</feature>
<dbReference type="Pfam" id="PF01476">
    <property type="entry name" value="LysM"/>
    <property type="match status" value="1"/>
</dbReference>
<evidence type="ECO:0000313" key="4">
    <source>
        <dbReference type="Proteomes" id="UP000317421"/>
    </source>
</evidence>